<evidence type="ECO:0000313" key="4">
    <source>
        <dbReference type="Proteomes" id="UP001318860"/>
    </source>
</evidence>
<dbReference type="InterPro" id="IPR000916">
    <property type="entry name" value="Bet_v_I/MLP"/>
</dbReference>
<feature type="domain" description="Bet v I/Major latex protein" evidence="2">
    <location>
        <begin position="10"/>
        <end position="150"/>
    </location>
</feature>
<evidence type="ECO:0000256" key="1">
    <source>
        <dbReference type="ARBA" id="ARBA00009744"/>
    </source>
</evidence>
<name>A0ABR0VC22_REHGL</name>
<dbReference type="EMBL" id="JABTTQ020001245">
    <property type="protein sequence ID" value="KAK6132728.1"/>
    <property type="molecule type" value="Genomic_DNA"/>
</dbReference>
<comment type="similarity">
    <text evidence="1">Belongs to the BetVI family.</text>
</comment>
<dbReference type="InterPro" id="IPR023393">
    <property type="entry name" value="START-like_dom_sf"/>
</dbReference>
<evidence type="ECO:0000259" key="2">
    <source>
        <dbReference type="Pfam" id="PF00407"/>
    </source>
</evidence>
<dbReference type="InterPro" id="IPR050279">
    <property type="entry name" value="Plant_def-hormone_signal"/>
</dbReference>
<dbReference type="Gene3D" id="3.30.530.20">
    <property type="match status" value="1"/>
</dbReference>
<dbReference type="PANTHER" id="PTHR31213">
    <property type="entry name" value="OS08G0374000 PROTEIN-RELATED"/>
    <property type="match status" value="1"/>
</dbReference>
<accession>A0ABR0VC22</accession>
<dbReference type="Pfam" id="PF00407">
    <property type="entry name" value="Bet_v_1"/>
    <property type="match status" value="1"/>
</dbReference>
<sequence length="152" mass="16820">MQEKGQVKVNVGIDVLWRALAKDLKSILPTIVPNLVKEAEVLEGDGGLGTVYLFKFGPDVPNMSYQKEKIVEFDESLHQIALQVIEGGRQNLGFAFYKASFQLTALGDSETLVDLNVDFAIECQETRAPPGETVKSGVYFIQALENFLLKQV</sequence>
<dbReference type="PANTHER" id="PTHR31213:SF64">
    <property type="entry name" value="PHYTOHORMONE-BINDING PROTEIN"/>
    <property type="match status" value="1"/>
</dbReference>
<dbReference type="SUPFAM" id="SSF55961">
    <property type="entry name" value="Bet v1-like"/>
    <property type="match status" value="1"/>
</dbReference>
<organism evidence="3 4">
    <name type="scientific">Rehmannia glutinosa</name>
    <name type="common">Chinese foxglove</name>
    <dbReference type="NCBI Taxonomy" id="99300"/>
    <lineage>
        <taxon>Eukaryota</taxon>
        <taxon>Viridiplantae</taxon>
        <taxon>Streptophyta</taxon>
        <taxon>Embryophyta</taxon>
        <taxon>Tracheophyta</taxon>
        <taxon>Spermatophyta</taxon>
        <taxon>Magnoliopsida</taxon>
        <taxon>eudicotyledons</taxon>
        <taxon>Gunneridae</taxon>
        <taxon>Pentapetalae</taxon>
        <taxon>asterids</taxon>
        <taxon>lamiids</taxon>
        <taxon>Lamiales</taxon>
        <taxon>Orobanchaceae</taxon>
        <taxon>Rehmannieae</taxon>
        <taxon>Rehmannia</taxon>
    </lineage>
</organism>
<protein>
    <recommendedName>
        <fullName evidence="2">Bet v I/Major latex protein domain-containing protein</fullName>
    </recommendedName>
</protein>
<dbReference type="Proteomes" id="UP001318860">
    <property type="component" value="Unassembled WGS sequence"/>
</dbReference>
<comment type="caution">
    <text evidence="3">The sequence shown here is derived from an EMBL/GenBank/DDBJ whole genome shotgun (WGS) entry which is preliminary data.</text>
</comment>
<reference evidence="3 4" key="1">
    <citation type="journal article" date="2021" name="Comput. Struct. Biotechnol. J.">
        <title>De novo genome assembly of the potent medicinal plant Rehmannia glutinosa using nanopore technology.</title>
        <authorList>
            <person name="Ma L."/>
            <person name="Dong C."/>
            <person name="Song C."/>
            <person name="Wang X."/>
            <person name="Zheng X."/>
            <person name="Niu Y."/>
            <person name="Chen S."/>
            <person name="Feng W."/>
        </authorList>
    </citation>
    <scope>NUCLEOTIDE SEQUENCE [LARGE SCALE GENOMIC DNA]</scope>
    <source>
        <strain evidence="3">DH-2019</strain>
    </source>
</reference>
<evidence type="ECO:0000313" key="3">
    <source>
        <dbReference type="EMBL" id="KAK6132728.1"/>
    </source>
</evidence>
<keyword evidence="4" id="KW-1185">Reference proteome</keyword>
<proteinExistence type="inferred from homology"/>
<gene>
    <name evidence="3" type="ORF">DH2020_033533</name>
</gene>